<feature type="non-terminal residue" evidence="2">
    <location>
        <position position="1"/>
    </location>
</feature>
<proteinExistence type="predicted"/>
<name>A0A146KA52_9EUKA</name>
<gene>
    <name evidence="2" type="ORF">TPC1_15834</name>
</gene>
<accession>A0A146KA52</accession>
<keyword evidence="1" id="KW-0175">Coiled coil</keyword>
<evidence type="ECO:0000313" key="2">
    <source>
        <dbReference type="EMBL" id="JAP92279.1"/>
    </source>
</evidence>
<protein>
    <submittedName>
        <fullName evidence="2">Uncharacterized protein</fullName>
    </submittedName>
</protein>
<evidence type="ECO:0000256" key="1">
    <source>
        <dbReference type="SAM" id="Coils"/>
    </source>
</evidence>
<dbReference type="EMBL" id="GDID01004327">
    <property type="protein sequence ID" value="JAP92279.1"/>
    <property type="molecule type" value="Transcribed_RNA"/>
</dbReference>
<feature type="coiled-coil region" evidence="1">
    <location>
        <begin position="24"/>
        <end position="58"/>
    </location>
</feature>
<dbReference type="AlphaFoldDB" id="A0A146KA52"/>
<organism evidence="2">
    <name type="scientific">Trepomonas sp. PC1</name>
    <dbReference type="NCBI Taxonomy" id="1076344"/>
    <lineage>
        <taxon>Eukaryota</taxon>
        <taxon>Metamonada</taxon>
        <taxon>Diplomonadida</taxon>
        <taxon>Hexamitidae</taxon>
        <taxon>Hexamitinae</taxon>
        <taxon>Trepomonas</taxon>
    </lineage>
</organism>
<sequence length="204" mass="22731">TQEKLEEQLKAMSQEQLITIILKLQKQVEKVPVLEQQLQDLRKEIAEQYMEKELAEENEVNTVRKLQVECAMNNIPIDVPQRAGQNVDHAGSLNDVVVRKEPSITGLSSYGKPSMQGAIQVMSSSLQSQQLEKQNKNNKPAVPLLNSFSTTGISSGTRQSPQINIGLPVAKPQIPIPVPKKQEIKFTSVEVDEEESSDKAEVIY</sequence>
<reference evidence="2" key="1">
    <citation type="submission" date="2015-07" db="EMBL/GenBank/DDBJ databases">
        <title>Adaptation to a free-living lifestyle via gene acquisitions in the diplomonad Trepomonas sp. PC1.</title>
        <authorList>
            <person name="Xu F."/>
            <person name="Jerlstrom-Hultqvist J."/>
            <person name="Kolisko M."/>
            <person name="Simpson A.G.B."/>
            <person name="Roger A.J."/>
            <person name="Svard S.G."/>
            <person name="Andersson J.O."/>
        </authorList>
    </citation>
    <scope>NUCLEOTIDE SEQUENCE</scope>
    <source>
        <strain evidence="2">PC1</strain>
    </source>
</reference>